<dbReference type="AlphaFoldDB" id="A0A2K3QJ26"/>
<comment type="caution">
    <text evidence="2">The sequence shown here is derived from an EMBL/GenBank/DDBJ whole genome shotgun (WGS) entry which is preliminary data.</text>
</comment>
<name>A0A2K3QJ26_9HYPO</name>
<feature type="region of interest" description="Disordered" evidence="1">
    <location>
        <begin position="63"/>
        <end position="109"/>
    </location>
</feature>
<sequence length="127" mass="14030">MPNAFVHPVVDHEPAVPIPPARRVLEHRQQRPRQRMRHQRVVAARAQQHLLAAHAGVQDAPQAGLLGGRQRHGREAAAGAEEDGARVVRAAGGQERPGEEAAAEQRRRAGVEVGPFGAVRHEAWWWR</sequence>
<reference evidence="2 3" key="1">
    <citation type="submission" date="2017-08" db="EMBL/GenBank/DDBJ databases">
        <title>Harnessing the power of phylogenomics to disentangle the directionality and signatures of interkingdom host jumping in the parasitic fungal genus Tolypocladium.</title>
        <authorList>
            <person name="Quandt C.A."/>
            <person name="Patterson W."/>
            <person name="Spatafora J.W."/>
        </authorList>
    </citation>
    <scope>NUCLEOTIDE SEQUENCE [LARGE SCALE GENOMIC DNA]</scope>
    <source>
        <strain evidence="2 3">CBS 113982</strain>
    </source>
</reference>
<gene>
    <name evidence="2" type="ORF">TCAP_02535</name>
</gene>
<evidence type="ECO:0000313" key="3">
    <source>
        <dbReference type="Proteomes" id="UP000236621"/>
    </source>
</evidence>
<dbReference type="EMBL" id="NRSZ01000390">
    <property type="protein sequence ID" value="PNY27541.1"/>
    <property type="molecule type" value="Genomic_DNA"/>
</dbReference>
<evidence type="ECO:0000313" key="2">
    <source>
        <dbReference type="EMBL" id="PNY27541.1"/>
    </source>
</evidence>
<accession>A0A2K3QJ26</accession>
<organism evidence="2 3">
    <name type="scientific">Tolypocladium capitatum</name>
    <dbReference type="NCBI Taxonomy" id="45235"/>
    <lineage>
        <taxon>Eukaryota</taxon>
        <taxon>Fungi</taxon>
        <taxon>Dikarya</taxon>
        <taxon>Ascomycota</taxon>
        <taxon>Pezizomycotina</taxon>
        <taxon>Sordariomycetes</taxon>
        <taxon>Hypocreomycetidae</taxon>
        <taxon>Hypocreales</taxon>
        <taxon>Ophiocordycipitaceae</taxon>
        <taxon>Tolypocladium</taxon>
    </lineage>
</organism>
<keyword evidence="3" id="KW-1185">Reference proteome</keyword>
<evidence type="ECO:0000256" key="1">
    <source>
        <dbReference type="SAM" id="MobiDB-lite"/>
    </source>
</evidence>
<proteinExistence type="predicted"/>
<dbReference type="Proteomes" id="UP000236621">
    <property type="component" value="Unassembled WGS sequence"/>
</dbReference>
<feature type="compositionally biased region" description="Basic and acidic residues" evidence="1">
    <location>
        <begin position="96"/>
        <end position="109"/>
    </location>
</feature>
<protein>
    <submittedName>
        <fullName evidence="2">Uncharacterized protein</fullName>
    </submittedName>
</protein>